<sequence>MKQLLNLCLIAFGMGFGVDATASGRLSWLERGGHRLKPIPKAGIVFKSSLILSDKSLRIISPLSHTS</sequence>
<keyword evidence="2" id="KW-1185">Reference proteome</keyword>
<dbReference type="EMBL" id="JBHSSM010000008">
    <property type="protein sequence ID" value="MFC6314503.1"/>
    <property type="molecule type" value="Genomic_DNA"/>
</dbReference>
<gene>
    <name evidence="1" type="ORF">ACFQHW_02850</name>
</gene>
<dbReference type="RefSeq" id="WP_125600455.1">
    <property type="nucleotide sequence ID" value="NZ_JBHSSM010000008.1"/>
</dbReference>
<accession>A0ABW1UN69</accession>
<reference evidence="2" key="1">
    <citation type="journal article" date="2019" name="Int. J. Syst. Evol. Microbiol.">
        <title>The Global Catalogue of Microorganisms (GCM) 10K type strain sequencing project: providing services to taxonomists for standard genome sequencing and annotation.</title>
        <authorList>
            <consortium name="The Broad Institute Genomics Platform"/>
            <consortium name="The Broad Institute Genome Sequencing Center for Infectious Disease"/>
            <person name="Wu L."/>
            <person name="Ma J."/>
        </authorList>
    </citation>
    <scope>NUCLEOTIDE SEQUENCE [LARGE SCALE GENOMIC DNA]</scope>
    <source>
        <strain evidence="2">CCM 8897</strain>
    </source>
</reference>
<evidence type="ECO:0000313" key="1">
    <source>
        <dbReference type="EMBL" id="MFC6314503.1"/>
    </source>
</evidence>
<organism evidence="1 2">
    <name type="scientific">Lapidilactobacillus achengensis</name>
    <dbReference type="NCBI Taxonomy" id="2486000"/>
    <lineage>
        <taxon>Bacteria</taxon>
        <taxon>Bacillati</taxon>
        <taxon>Bacillota</taxon>
        <taxon>Bacilli</taxon>
        <taxon>Lactobacillales</taxon>
        <taxon>Lactobacillaceae</taxon>
        <taxon>Lapidilactobacillus</taxon>
    </lineage>
</organism>
<name>A0ABW1UN69_9LACO</name>
<comment type="caution">
    <text evidence="1">The sequence shown here is derived from an EMBL/GenBank/DDBJ whole genome shotgun (WGS) entry which is preliminary data.</text>
</comment>
<evidence type="ECO:0000313" key="2">
    <source>
        <dbReference type="Proteomes" id="UP001596310"/>
    </source>
</evidence>
<dbReference type="Proteomes" id="UP001596310">
    <property type="component" value="Unassembled WGS sequence"/>
</dbReference>
<protein>
    <submittedName>
        <fullName evidence="1">Uncharacterized protein</fullName>
    </submittedName>
</protein>
<proteinExistence type="predicted"/>